<proteinExistence type="predicted"/>
<evidence type="ECO:0000313" key="1">
    <source>
        <dbReference type="EMBL" id="AUV59365.1"/>
    </source>
</evidence>
<sequence length="49" mass="5019">MKKLFKSKKVVGAIIALVIALVSVGLGVDLGEGTEGSVTDVVCQVITCE</sequence>
<protein>
    <submittedName>
        <fullName evidence="1">Uncharacterized protein</fullName>
    </submittedName>
</protein>
<dbReference type="Proteomes" id="UP000240815">
    <property type="component" value="Segment"/>
</dbReference>
<evidence type="ECO:0000313" key="2">
    <source>
        <dbReference type="Proteomes" id="UP000240815"/>
    </source>
</evidence>
<keyword evidence="2" id="KW-1185">Reference proteome</keyword>
<dbReference type="EMBL" id="MG775042">
    <property type="protein sequence ID" value="AUV59365.1"/>
    <property type="molecule type" value="Genomic_DNA"/>
</dbReference>
<reference evidence="1" key="1">
    <citation type="submission" date="2018-04" db="EMBL/GenBank/DDBJ databases">
        <title>Citrobacter rodentium phages.</title>
        <authorList>
            <person name="Mizuno C.M."/>
            <person name="Debarbieux L."/>
            <person name="Roach D.R."/>
        </authorList>
    </citation>
    <scope>NUCLEOTIDE SEQUENCE [LARGE SCALE GENOMIC DNA]</scope>
</reference>
<organism evidence="1 2">
    <name type="scientific">Citrobacter phage vB_CroP_CrRp3</name>
    <dbReference type="NCBI Taxonomy" id="2079275"/>
    <lineage>
        <taxon>Viruses</taxon>
        <taxon>Duplodnaviria</taxon>
        <taxon>Heunggongvirae</taxon>
        <taxon>Uroviricota</taxon>
        <taxon>Caudoviricetes</taxon>
        <taxon>Autographivirales</taxon>
        <taxon>Autosignataviridae</taxon>
        <taxon>Molineuxvirinae</taxon>
        <taxon>Rodentiumvirus</taxon>
        <taxon>Rodentiumvirus CrRp3</taxon>
        <taxon>Vectrevirus CrRp3</taxon>
    </lineage>
</organism>
<accession>A0A2K9VAY4</accession>
<name>A0A2K9VAY4_9CAUD</name>
<gene>
    <name evidence="1" type="ORF">CrRp3_cds13</name>
</gene>